<dbReference type="InterPro" id="IPR003593">
    <property type="entry name" value="AAA+_ATPase"/>
</dbReference>
<evidence type="ECO:0000256" key="5">
    <source>
        <dbReference type="ARBA" id="ARBA00023125"/>
    </source>
</evidence>
<organism evidence="14 15">
    <name type="scientific">Heliomicrobium gestii</name>
    <name type="common">Heliobacterium gestii</name>
    <dbReference type="NCBI Taxonomy" id="2699"/>
    <lineage>
        <taxon>Bacteria</taxon>
        <taxon>Bacillati</taxon>
        <taxon>Bacillota</taxon>
        <taxon>Clostridia</taxon>
        <taxon>Eubacteriales</taxon>
        <taxon>Heliobacteriaceae</taxon>
        <taxon>Heliomicrobium</taxon>
    </lineage>
</organism>
<dbReference type="PROSITE" id="PS00688">
    <property type="entry name" value="SIGMA54_INTERACT_3"/>
    <property type="match status" value="1"/>
</dbReference>
<dbReference type="InterPro" id="IPR025944">
    <property type="entry name" value="Sigma_54_int_dom_CS"/>
</dbReference>
<evidence type="ECO:0000259" key="11">
    <source>
        <dbReference type="PROSITE" id="PS50045"/>
    </source>
</evidence>
<dbReference type="PROSITE" id="PS51350">
    <property type="entry name" value="PTS_HPR_DOM"/>
    <property type="match status" value="1"/>
</dbReference>
<keyword evidence="2" id="KW-0058">Aromatic hydrocarbons catabolism</keyword>
<dbReference type="InterPro" id="IPR035965">
    <property type="entry name" value="PAS-like_dom_sf"/>
</dbReference>
<dbReference type="InterPro" id="IPR030828">
    <property type="entry name" value="HTH_TyrR"/>
</dbReference>
<keyword evidence="1" id="KW-0547">Nucleotide-binding</keyword>
<evidence type="ECO:0000256" key="10">
    <source>
        <dbReference type="SAM" id="MobiDB-lite"/>
    </source>
</evidence>
<evidence type="ECO:0000256" key="8">
    <source>
        <dbReference type="ARBA" id="ARBA00029500"/>
    </source>
</evidence>
<comment type="caution">
    <text evidence="14">The sequence shown here is derived from an EMBL/GenBank/DDBJ whole genome shotgun (WGS) entry which is preliminary data.</text>
</comment>
<evidence type="ECO:0000256" key="3">
    <source>
        <dbReference type="ARBA" id="ARBA00022840"/>
    </source>
</evidence>
<dbReference type="InterPro" id="IPR000032">
    <property type="entry name" value="HPr-like"/>
</dbReference>
<keyword evidence="4" id="KW-0805">Transcription regulation</keyword>
<dbReference type="Gene3D" id="3.30.450.20">
    <property type="entry name" value="PAS domain"/>
    <property type="match status" value="2"/>
</dbReference>
<dbReference type="FunFam" id="3.40.50.300:FF:000006">
    <property type="entry name" value="DNA-binding transcriptional regulator NtrC"/>
    <property type="match status" value="1"/>
</dbReference>
<dbReference type="NCBIfam" id="TIGR00229">
    <property type="entry name" value="sensory_box"/>
    <property type="match status" value="2"/>
</dbReference>
<accession>A0A845LC93</accession>
<dbReference type="AlphaFoldDB" id="A0A845LC93"/>
<dbReference type="SMART" id="SM00091">
    <property type="entry name" value="PAS"/>
    <property type="match status" value="2"/>
</dbReference>
<dbReference type="PROSITE" id="PS00675">
    <property type="entry name" value="SIGMA54_INTERACT_1"/>
    <property type="match status" value="1"/>
</dbReference>
<evidence type="ECO:0000256" key="7">
    <source>
        <dbReference type="ARBA" id="ARBA00023163"/>
    </source>
</evidence>
<sequence>MTSLTKPHYSLTNETKAIIRHEKGLHARVAAMIVQKSSELQSRHQVALYLRHRDRPPIPATTLLQLIALAVQPGDALWVSARAPEVAKEERIPPSVDGRCGDGSRGEGTTKNAAVTNGAGASGSGRDRPAGDAAPADLAVKELVRFLESDFAVSDDQIQHQIDNLLQDSALTAGQVFSSMADGLIVTDAQDVVTVFNPAAERIMGLRAGDVLGRKAVDAIPGSRMHIVSGTGQPELGRRQVIGGAVILTNRTPIVDDGQIKGAVAVFEDISALEKVTHELQDVKELKERLQLILESVQDGICVVDREGRVSYVNPAYARIVNGRRDDLIGQDVRVISPKGARRQALDTGRPVLGHVAQKTGEMTVVADAYPIIVDGAVTGVVSIVKTLTDAQSLAEKLNRMAARAEYLEAELRRTKKSAGAFARFIGQSGKVRDALAMAEKAAEGPSTVLIRGESGTGKELVAEGIHESGPRAKGPYIRVNCAAIPETLLESELFGHEKGAFTGAIKRKLGKFELAHRGTLFLDEIGEMDKGMQAKLLRVLQQKEVSRVGGEETFKVDVKIIAATNQDLEKLVAEGRFREDLYYRLNVIPILLPPLRERREDIPLLVEHFLEAAGREQGKAILGLGSDALAALMTYAWPGNVRELANLIERVVTLSDGPWITRADLPTYLQERGGEEEPTATSVSTVESALPLHSGALTGEAVTVAKGKVTDGEAEGEAIHAPLLTWEEYEQQIITLALRRHGSYNAAAKALGLTHKTVAAKARKFGIEKSGGDRWIGEKEEGMGKSING</sequence>
<dbReference type="PROSITE" id="PS50112">
    <property type="entry name" value="PAS"/>
    <property type="match status" value="2"/>
</dbReference>
<dbReference type="Pfam" id="PF00381">
    <property type="entry name" value="PTS-HPr"/>
    <property type="match status" value="1"/>
</dbReference>
<dbReference type="InterPro" id="IPR000014">
    <property type="entry name" value="PAS"/>
</dbReference>
<dbReference type="InterPro" id="IPR002078">
    <property type="entry name" value="Sigma_54_int"/>
</dbReference>
<dbReference type="FunFam" id="1.10.8.60:FF:000014">
    <property type="entry name" value="DNA-binding transcriptional regulator NtrC"/>
    <property type="match status" value="1"/>
</dbReference>
<dbReference type="Pfam" id="PF18024">
    <property type="entry name" value="HTH_50"/>
    <property type="match status" value="1"/>
</dbReference>
<dbReference type="Proteomes" id="UP000471031">
    <property type="component" value="Unassembled WGS sequence"/>
</dbReference>
<dbReference type="Pfam" id="PF00158">
    <property type="entry name" value="Sigma54_activat"/>
    <property type="match status" value="1"/>
</dbReference>
<dbReference type="Gene3D" id="1.10.10.60">
    <property type="entry name" value="Homeodomain-like"/>
    <property type="match status" value="1"/>
</dbReference>
<dbReference type="SMART" id="SM00382">
    <property type="entry name" value="AAA"/>
    <property type="match status" value="1"/>
</dbReference>
<evidence type="ECO:0000256" key="9">
    <source>
        <dbReference type="SAM" id="Coils"/>
    </source>
</evidence>
<dbReference type="Gene3D" id="1.10.8.60">
    <property type="match status" value="1"/>
</dbReference>
<dbReference type="SUPFAM" id="SSF55785">
    <property type="entry name" value="PYP-like sensor domain (PAS domain)"/>
    <property type="match status" value="2"/>
</dbReference>
<dbReference type="InterPro" id="IPR009057">
    <property type="entry name" value="Homeodomain-like_sf"/>
</dbReference>
<proteinExistence type="predicted"/>
<dbReference type="SUPFAM" id="SSF52540">
    <property type="entry name" value="P-loop containing nucleoside triphosphate hydrolases"/>
    <property type="match status" value="1"/>
</dbReference>
<dbReference type="InterPro" id="IPR013767">
    <property type="entry name" value="PAS_fold"/>
</dbReference>
<keyword evidence="15" id="KW-1185">Reference proteome</keyword>
<keyword evidence="9" id="KW-0175">Coiled coil</keyword>
<feature type="region of interest" description="Disordered" evidence="10">
    <location>
        <begin position="89"/>
        <end position="133"/>
    </location>
</feature>
<dbReference type="GO" id="GO:0005524">
    <property type="term" value="F:ATP binding"/>
    <property type="evidence" value="ECO:0007669"/>
    <property type="project" value="UniProtKB-KW"/>
</dbReference>
<dbReference type="OrthoDB" id="9803970at2"/>
<dbReference type="CDD" id="cd00130">
    <property type="entry name" value="PAS"/>
    <property type="match status" value="2"/>
</dbReference>
<protein>
    <recommendedName>
        <fullName evidence="8">HTH-type transcriptional regulatory protein TyrR</fullName>
    </recommendedName>
</protein>
<dbReference type="PANTHER" id="PTHR32071:SF57">
    <property type="entry name" value="C4-DICARBOXYLATE TRANSPORT TRANSCRIPTIONAL REGULATORY PROTEIN DCTD"/>
    <property type="match status" value="1"/>
</dbReference>
<reference evidence="14 15" key="1">
    <citation type="submission" date="2020-01" db="EMBL/GenBank/DDBJ databases">
        <title>Whole genome sequence of Heliobacterium gestii DSM 11169.</title>
        <authorList>
            <person name="Kyndt J.A."/>
            <person name="Meyer T.E."/>
        </authorList>
    </citation>
    <scope>NUCLEOTIDE SEQUENCE [LARGE SCALE GENOMIC DNA]</scope>
    <source>
        <strain evidence="14 15">DSM 11169</strain>
    </source>
</reference>
<dbReference type="CDD" id="cd18773">
    <property type="entry name" value="PDC1_HK_sensor"/>
    <property type="match status" value="1"/>
</dbReference>
<dbReference type="InterPro" id="IPR027417">
    <property type="entry name" value="P-loop_NTPase"/>
</dbReference>
<keyword evidence="3" id="KW-0067">ATP-binding</keyword>
<dbReference type="InterPro" id="IPR058031">
    <property type="entry name" value="AAA_lid_NorR"/>
</dbReference>
<dbReference type="Gene3D" id="3.40.50.300">
    <property type="entry name" value="P-loop containing nucleotide triphosphate hydrolases"/>
    <property type="match status" value="1"/>
</dbReference>
<feature type="domain" description="PAS" evidence="12">
    <location>
        <begin position="175"/>
        <end position="217"/>
    </location>
</feature>
<evidence type="ECO:0000256" key="6">
    <source>
        <dbReference type="ARBA" id="ARBA00023159"/>
    </source>
</evidence>
<feature type="domain" description="PAS" evidence="12">
    <location>
        <begin position="286"/>
        <end position="339"/>
    </location>
</feature>
<gene>
    <name evidence="14" type="ORF">GTO89_07945</name>
</gene>
<keyword evidence="5" id="KW-0238">DNA-binding</keyword>
<evidence type="ECO:0000256" key="1">
    <source>
        <dbReference type="ARBA" id="ARBA00022741"/>
    </source>
</evidence>
<keyword evidence="6" id="KW-0010">Activator</keyword>
<dbReference type="CDD" id="cd00009">
    <property type="entry name" value="AAA"/>
    <property type="match status" value="1"/>
</dbReference>
<evidence type="ECO:0000259" key="12">
    <source>
        <dbReference type="PROSITE" id="PS50112"/>
    </source>
</evidence>
<evidence type="ECO:0000259" key="13">
    <source>
        <dbReference type="PROSITE" id="PS51350"/>
    </source>
</evidence>
<dbReference type="EMBL" id="WXEX01000005">
    <property type="protein sequence ID" value="MZP42964.1"/>
    <property type="molecule type" value="Genomic_DNA"/>
</dbReference>
<evidence type="ECO:0000256" key="2">
    <source>
        <dbReference type="ARBA" id="ARBA00022797"/>
    </source>
</evidence>
<dbReference type="Pfam" id="PF25601">
    <property type="entry name" value="AAA_lid_14"/>
    <property type="match status" value="1"/>
</dbReference>
<evidence type="ECO:0000313" key="15">
    <source>
        <dbReference type="Proteomes" id="UP000471031"/>
    </source>
</evidence>
<dbReference type="GO" id="GO:0006355">
    <property type="term" value="P:regulation of DNA-templated transcription"/>
    <property type="evidence" value="ECO:0007669"/>
    <property type="project" value="InterPro"/>
</dbReference>
<evidence type="ECO:0000256" key="4">
    <source>
        <dbReference type="ARBA" id="ARBA00023015"/>
    </source>
</evidence>
<dbReference type="Gene3D" id="3.30.1340.10">
    <property type="entry name" value="HPr-like"/>
    <property type="match status" value="1"/>
</dbReference>
<name>A0A845LC93_HELGE</name>
<dbReference type="SUPFAM" id="SSF55594">
    <property type="entry name" value="HPr-like"/>
    <property type="match status" value="1"/>
</dbReference>
<evidence type="ECO:0000313" key="14">
    <source>
        <dbReference type="EMBL" id="MZP42964.1"/>
    </source>
</evidence>
<feature type="domain" description="HPr" evidence="13">
    <location>
        <begin position="12"/>
        <end position="103"/>
    </location>
</feature>
<dbReference type="SUPFAM" id="SSF46689">
    <property type="entry name" value="Homeodomain-like"/>
    <property type="match status" value="1"/>
</dbReference>
<dbReference type="Pfam" id="PF00989">
    <property type="entry name" value="PAS"/>
    <property type="match status" value="2"/>
</dbReference>
<keyword evidence="7" id="KW-0804">Transcription</keyword>
<dbReference type="PANTHER" id="PTHR32071">
    <property type="entry name" value="TRANSCRIPTIONAL REGULATORY PROTEIN"/>
    <property type="match status" value="1"/>
</dbReference>
<feature type="coiled-coil region" evidence="9">
    <location>
        <begin position="391"/>
        <end position="418"/>
    </location>
</feature>
<dbReference type="InterPro" id="IPR025662">
    <property type="entry name" value="Sigma_54_int_dom_ATP-bd_1"/>
</dbReference>
<dbReference type="GO" id="GO:0003677">
    <property type="term" value="F:DNA binding"/>
    <property type="evidence" value="ECO:0007669"/>
    <property type="project" value="UniProtKB-KW"/>
</dbReference>
<feature type="domain" description="Sigma-54 factor interaction" evidence="11">
    <location>
        <begin position="425"/>
        <end position="654"/>
    </location>
</feature>
<dbReference type="InterPro" id="IPR035895">
    <property type="entry name" value="HPr-like_sf"/>
</dbReference>
<dbReference type="PROSITE" id="PS50045">
    <property type="entry name" value="SIGMA54_INTERACT_4"/>
    <property type="match status" value="1"/>
</dbReference>